<dbReference type="Pfam" id="PF16212">
    <property type="entry name" value="PhoLip_ATPase_C"/>
    <property type="match status" value="1"/>
</dbReference>
<keyword evidence="5 8" id="KW-1133">Transmembrane helix</keyword>
<dbReference type="OrthoDB" id="2427325at2759"/>
<comment type="caution">
    <text evidence="11">The sequence shown here is derived from an EMBL/GenBank/DDBJ whole genome shotgun (WGS) entry which is preliminary data.</text>
</comment>
<dbReference type="InterPro" id="IPR032631">
    <property type="entry name" value="P-type_ATPase_N"/>
</dbReference>
<dbReference type="GO" id="GO:0045332">
    <property type="term" value="P:phospholipid translocation"/>
    <property type="evidence" value="ECO:0007669"/>
    <property type="project" value="TreeGrafter"/>
</dbReference>
<evidence type="ECO:0000313" key="12">
    <source>
        <dbReference type="Proteomes" id="UP000827284"/>
    </source>
</evidence>
<accession>A0A9P3HCA7</accession>
<dbReference type="GO" id="GO:0005886">
    <property type="term" value="C:plasma membrane"/>
    <property type="evidence" value="ECO:0007669"/>
    <property type="project" value="TreeGrafter"/>
</dbReference>
<reference evidence="11" key="2">
    <citation type="journal article" date="2022" name="Microbiol. Resour. Announc.">
        <title>Whole-Genome Sequence of Entomortierella parvispora E1425, a Mucoromycotan Fungus Associated with Burkholderiaceae-Related Endosymbiotic Bacteria.</title>
        <authorList>
            <person name="Herlambang A."/>
            <person name="Guo Y."/>
            <person name="Takashima Y."/>
            <person name="Narisawa K."/>
            <person name="Ohta H."/>
            <person name="Nishizawa T."/>
        </authorList>
    </citation>
    <scope>NUCLEOTIDE SEQUENCE</scope>
    <source>
        <strain evidence="11">E1425</strain>
    </source>
</reference>
<dbReference type="InterPro" id="IPR008250">
    <property type="entry name" value="ATPase_P-typ_transduc_dom_A_sf"/>
</dbReference>
<dbReference type="SUPFAM" id="SSF81660">
    <property type="entry name" value="Metal cation-transporting ATPase, ATP-binding domain N"/>
    <property type="match status" value="1"/>
</dbReference>
<dbReference type="GO" id="GO:0016887">
    <property type="term" value="F:ATP hydrolysis activity"/>
    <property type="evidence" value="ECO:0007669"/>
    <property type="project" value="InterPro"/>
</dbReference>
<dbReference type="GO" id="GO:0140326">
    <property type="term" value="F:ATPase-coupled intramembrane lipid transporter activity"/>
    <property type="evidence" value="ECO:0007669"/>
    <property type="project" value="TreeGrafter"/>
</dbReference>
<proteinExistence type="predicted"/>
<evidence type="ECO:0000256" key="7">
    <source>
        <dbReference type="SAM" id="MobiDB-lite"/>
    </source>
</evidence>
<dbReference type="GO" id="GO:0046872">
    <property type="term" value="F:metal ion binding"/>
    <property type="evidence" value="ECO:0007669"/>
    <property type="project" value="UniProtKB-KW"/>
</dbReference>
<feature type="domain" description="P-type ATPase N-terminal" evidence="9">
    <location>
        <begin position="83"/>
        <end position="134"/>
    </location>
</feature>
<name>A0A9P3HCA7_9FUNG</name>
<feature type="region of interest" description="Disordered" evidence="7">
    <location>
        <begin position="30"/>
        <end position="81"/>
    </location>
</feature>
<keyword evidence="12" id="KW-1185">Reference proteome</keyword>
<comment type="subcellular location">
    <subcellularLocation>
        <location evidence="1">Membrane</location>
        <topology evidence="1">Multi-pass membrane protein</topology>
    </subcellularLocation>
</comment>
<evidence type="ECO:0000256" key="2">
    <source>
        <dbReference type="ARBA" id="ARBA00022692"/>
    </source>
</evidence>
<dbReference type="Pfam" id="PF13246">
    <property type="entry name" value="Cation_ATPase"/>
    <property type="match status" value="1"/>
</dbReference>
<evidence type="ECO:0000259" key="10">
    <source>
        <dbReference type="Pfam" id="PF16212"/>
    </source>
</evidence>
<organism evidence="11 12">
    <name type="scientific">Entomortierella parvispora</name>
    <dbReference type="NCBI Taxonomy" id="205924"/>
    <lineage>
        <taxon>Eukaryota</taxon>
        <taxon>Fungi</taxon>
        <taxon>Fungi incertae sedis</taxon>
        <taxon>Mucoromycota</taxon>
        <taxon>Mortierellomycotina</taxon>
        <taxon>Mortierellomycetes</taxon>
        <taxon>Mortierellales</taxon>
        <taxon>Mortierellaceae</taxon>
        <taxon>Entomortierella</taxon>
    </lineage>
</organism>
<dbReference type="PANTHER" id="PTHR24092:SF153">
    <property type="entry name" value="PHOSPHOLIPID-TRANSPORTING ATPASE"/>
    <property type="match status" value="1"/>
</dbReference>
<dbReference type="Gene3D" id="3.40.1110.10">
    <property type="entry name" value="Calcium-transporting ATPase, cytoplasmic domain N"/>
    <property type="match status" value="2"/>
</dbReference>
<keyword evidence="3" id="KW-0479">Metal-binding</keyword>
<dbReference type="InterPro" id="IPR036412">
    <property type="entry name" value="HAD-like_sf"/>
</dbReference>
<evidence type="ECO:0000256" key="5">
    <source>
        <dbReference type="ARBA" id="ARBA00022989"/>
    </source>
</evidence>
<feature type="region of interest" description="Disordered" evidence="7">
    <location>
        <begin position="1873"/>
        <end position="1893"/>
    </location>
</feature>
<evidence type="ECO:0000256" key="3">
    <source>
        <dbReference type="ARBA" id="ARBA00022723"/>
    </source>
</evidence>
<feature type="compositionally biased region" description="Low complexity" evidence="7">
    <location>
        <begin position="1998"/>
        <end position="2013"/>
    </location>
</feature>
<dbReference type="InterPro" id="IPR023298">
    <property type="entry name" value="ATPase_P-typ_TM_dom_sf"/>
</dbReference>
<dbReference type="NCBIfam" id="TIGR01494">
    <property type="entry name" value="ATPase_P-type"/>
    <property type="match status" value="1"/>
</dbReference>
<dbReference type="Gene3D" id="2.70.150.10">
    <property type="entry name" value="Calcium-transporting ATPase, cytoplasmic transduction domain A"/>
    <property type="match status" value="1"/>
</dbReference>
<feature type="domain" description="P-type ATPase C-terminal" evidence="10">
    <location>
        <begin position="1405"/>
        <end position="1657"/>
    </location>
</feature>
<dbReference type="SUPFAM" id="SSF56784">
    <property type="entry name" value="HAD-like"/>
    <property type="match status" value="1"/>
</dbReference>
<feature type="region of interest" description="Disordered" evidence="7">
    <location>
        <begin position="729"/>
        <end position="754"/>
    </location>
</feature>
<dbReference type="SUPFAM" id="SSF81665">
    <property type="entry name" value="Calcium ATPase, transmembrane domain M"/>
    <property type="match status" value="1"/>
</dbReference>
<dbReference type="InterPro" id="IPR018303">
    <property type="entry name" value="ATPase_P-typ_P_site"/>
</dbReference>
<evidence type="ECO:0000256" key="6">
    <source>
        <dbReference type="ARBA" id="ARBA00023136"/>
    </source>
</evidence>
<dbReference type="InterPro" id="IPR023299">
    <property type="entry name" value="ATPase_P-typ_cyto_dom_N"/>
</dbReference>
<reference evidence="11" key="1">
    <citation type="submission" date="2021-11" db="EMBL/GenBank/DDBJ databases">
        <authorList>
            <person name="Herlambang A."/>
            <person name="Guo Y."/>
            <person name="Takashima Y."/>
            <person name="Nishizawa T."/>
        </authorList>
    </citation>
    <scope>NUCLEOTIDE SEQUENCE</scope>
    <source>
        <strain evidence="11">E1425</strain>
    </source>
</reference>
<feature type="compositionally biased region" description="Low complexity" evidence="7">
    <location>
        <begin position="1824"/>
        <end position="1833"/>
    </location>
</feature>
<dbReference type="PANTHER" id="PTHR24092">
    <property type="entry name" value="PROBABLE PHOSPHOLIPID-TRANSPORTING ATPASE"/>
    <property type="match status" value="1"/>
</dbReference>
<evidence type="ECO:0000259" key="9">
    <source>
        <dbReference type="Pfam" id="PF16209"/>
    </source>
</evidence>
<dbReference type="Gene3D" id="3.40.50.1000">
    <property type="entry name" value="HAD superfamily/HAD-like"/>
    <property type="match status" value="3"/>
</dbReference>
<dbReference type="InterPro" id="IPR023214">
    <property type="entry name" value="HAD_sf"/>
</dbReference>
<protein>
    <submittedName>
        <fullName evidence="11">Phospholipid-translocating ATPase</fullName>
    </submittedName>
</protein>
<feature type="region of interest" description="Disordered" evidence="7">
    <location>
        <begin position="1229"/>
        <end position="1262"/>
    </location>
</feature>
<feature type="region of interest" description="Disordered" evidence="7">
    <location>
        <begin position="1162"/>
        <end position="1184"/>
    </location>
</feature>
<keyword evidence="4" id="KW-0460">Magnesium</keyword>
<gene>
    <name evidence="11" type="ORF">EMPS_06085</name>
</gene>
<feature type="compositionally biased region" description="Low complexity" evidence="7">
    <location>
        <begin position="1958"/>
        <end position="1981"/>
    </location>
</feature>
<keyword evidence="2 8" id="KW-0812">Transmembrane</keyword>
<dbReference type="PRINTS" id="PR00119">
    <property type="entry name" value="CATATPASE"/>
</dbReference>
<feature type="compositionally biased region" description="Polar residues" evidence="7">
    <location>
        <begin position="704"/>
        <end position="715"/>
    </location>
</feature>
<dbReference type="SUPFAM" id="SSF81653">
    <property type="entry name" value="Calcium ATPase, transduction domain A"/>
    <property type="match status" value="1"/>
</dbReference>
<sequence length="2013" mass="222819">MPPPSHSRKLHPLRSLFAFSLLHKPPLPKTKQVHVNLDPDHASLSEPSPLSPTGQDPRRPPLTLPSTHASSPLSPQQDDVGRITSNKVVTTQYSILTFLPKNLYHQFRRVANFFFLMIVILQCIRPFQSMEPAVSALPLMIIVGLTAARDGFEDWKRHEVDETVNTRTTLALHNWKNRTMEQKLAHHYHCRHRSKYARYLYQESTPAGALSGGGHHQSKSSWIAERILIMGRFLKRPMRSLLRCIRSGTLIRAFKRFKARFLNGAGNMDSDLQDTNDELDRSDSELQEPAPKVIGYSYRRSPADPNAEGSQLSGATGELYQLVEEPPENDLSFPYWRPRLWQDVQEGDLILLQRNDFIPADLLILSSSEPEPICYVETMNLDGETNLKIRQCIPGLGPLYTPEECTRIKFWVDSEGPNNNLLKYHGAVVFPADPETGAGARRVGIDLNHLLLRGCVLRNTEWVIGLVIFTGADTKLQMNSGRVPSKRSDMERKMNFQMMSIITFQNLVPVALYLTVEGVKTIQAYFIYQDLDLYYEKRDIPCMPRSWNLSDDLGQIEYIFSDKTGTLTTNQMEFKKCSIQGQVFDFTPSTTTTVAVSPVATTDQQHENPTGIHESLLGKDPTSQHGYPSFDNKQDPFTMEILGSTEDDIIETGQESADIGAPGMDGSRRHRSSPNTLVDWPQHDSLGLGIEKAAKENDEGVQGGQTRSRNSSNATAVLEESAGNPLQFALTPATLNSPGGGGEDGSSNGLQDPDALQGATDDFFLILSICHTVLVSTVVAEKAPAAEERSFQTPQFIGTIRIPSDTDYQAQSPDELALVVASKGLGYTFLGREVDVILMAHPREQEPRRYQILNVLEFNSTRKRMSIIVKRLWPESGSTRAQNNNNEDHDEHQEGEILLLTKGADNIIFERLAGGQDQIVQDTTAHFQSFARDGLRTLCLAYKLLDPTAYSRWADRYHFASTFVEGSSDSTLELDEETNVATTNKSSQSDQIEIHPDDQGMVAADHGWTLRKSFKTTTRQEMLEELGEEMERDLILLGGTGIEDRLQDGVPETIRLLKRAGIKVWMLTGDKMETAISIGVSTGLLSQGSLKDAEDIGQIPLSKSRTDSIGRDGLRDLQDSAVAQKNSSSSLVSEDTNPDSEEAPPCSDIELVLIRGDYEPEKYPLHSSHRQLHQRGPSDRDAEKANHPVIEQNEHPVMAQIRTALSSFKISQDPMWDLTRATLHDAQAADYDRGTGTPSMTEKSETTEQGGSSVDHNHGGPGSSYGDYLPWRMYERWEPPTITKPFLDSISSIKRRATTATFGGGRKKLIQRQSRNTALVIDGLALKFALEDPACKELLVELACECSAVVCCRVSPLQKAMVVKMVKDSKKVMTLSIGDGANDVSMIQEAHIGIGVAGEEGLQAVMASDYSIGQFRFLARLLLVHGHYAYLRNSSMVMLFIYKNIIGIGALFCYEFVCGFSSVPAFEYSYILLYNVVFTVFPPLIIGIFDRDIGPGVLMTFPELYKVGLLQEEFTNARFLIYSLEGIFQSILCFVIPYFSYQRGSVESSGRIQEMYEMGLAMAVSSIAQANIFAAVVSQSFSGFHVLFIWGSVALIFVYSALYAMLPRALSQANPNYQFQINVMATATFWAVVVLTIVCCNIPRLTARYIRRMYHPKDLDILQEICHMRNMDHRVLVEGMSEMHPTPSALSGALQQSNRPPTTSSVHVEWLDPGIDSEGKCKTLDTRNASTYRALGRHLRLDWTWGLMPASAPAKTRPIVAYPSEESVIPSVVAASMDTNRSEEPEVTNPPEMREQTVPAMLSPSLRRHPSVLRSREGPGGLGSPSSAHSSGSTTNNPGLRRLHTPADDDAAGSDILDSTNPSMILRRQHLQQVRHRLQEEGAQSLKSASPTFVDPDPQWCTIGIPRINSTGTHIGVSDPLSSKPPTPILGFGFAQEEGMADLILGTRFYNQRQANRGSSASIGQQSGLSSSSGGLKQSTGNTAGEGSMKVSAHKRNTSTSSTGTLPLSKPSE</sequence>
<feature type="transmembrane region" description="Helical" evidence="8">
    <location>
        <begin position="1519"/>
        <end position="1539"/>
    </location>
</feature>
<feature type="compositionally biased region" description="Polar residues" evidence="7">
    <location>
        <begin position="64"/>
        <end position="81"/>
    </location>
</feature>
<evidence type="ECO:0000256" key="1">
    <source>
        <dbReference type="ARBA" id="ARBA00004141"/>
    </source>
</evidence>
<dbReference type="Pfam" id="PF16209">
    <property type="entry name" value="PhoLip_ATPase_N"/>
    <property type="match status" value="1"/>
</dbReference>
<feature type="region of interest" description="Disordered" evidence="7">
    <location>
        <begin position="601"/>
        <end position="636"/>
    </location>
</feature>
<dbReference type="InterPro" id="IPR032630">
    <property type="entry name" value="P_typ_ATPase_c"/>
</dbReference>
<feature type="transmembrane region" description="Helical" evidence="8">
    <location>
        <begin position="1469"/>
        <end position="1489"/>
    </location>
</feature>
<evidence type="ECO:0000256" key="4">
    <source>
        <dbReference type="ARBA" id="ARBA00022842"/>
    </source>
</evidence>
<feature type="transmembrane region" description="Helical" evidence="8">
    <location>
        <begin position="1587"/>
        <end position="1607"/>
    </location>
</feature>
<dbReference type="EMBL" id="BQFW01000008">
    <property type="protein sequence ID" value="GJJ73727.1"/>
    <property type="molecule type" value="Genomic_DNA"/>
</dbReference>
<feature type="region of interest" description="Disordered" evidence="7">
    <location>
        <begin position="1120"/>
        <end position="1146"/>
    </location>
</feature>
<evidence type="ECO:0000256" key="8">
    <source>
        <dbReference type="SAM" id="Phobius"/>
    </source>
</evidence>
<feature type="transmembrane region" description="Helical" evidence="8">
    <location>
        <begin position="1436"/>
        <end position="1457"/>
    </location>
</feature>
<feature type="compositionally biased region" description="Polar residues" evidence="7">
    <location>
        <begin position="1236"/>
        <end position="1254"/>
    </location>
</feature>
<feature type="region of interest" description="Disordered" evidence="7">
    <location>
        <begin position="696"/>
        <end position="716"/>
    </location>
</feature>
<dbReference type="GO" id="GO:0005524">
    <property type="term" value="F:ATP binding"/>
    <property type="evidence" value="ECO:0007669"/>
    <property type="project" value="InterPro"/>
</dbReference>
<feature type="region of interest" description="Disordered" evidence="7">
    <location>
        <begin position="1956"/>
        <end position="2013"/>
    </location>
</feature>
<dbReference type="Proteomes" id="UP000827284">
    <property type="component" value="Unassembled WGS sequence"/>
</dbReference>
<feature type="compositionally biased region" description="Polar residues" evidence="7">
    <location>
        <begin position="1693"/>
        <end position="1706"/>
    </location>
</feature>
<feature type="compositionally biased region" description="Polar residues" evidence="7">
    <location>
        <begin position="1121"/>
        <end position="1135"/>
    </location>
</feature>
<evidence type="ECO:0000313" key="11">
    <source>
        <dbReference type="EMBL" id="GJJ73727.1"/>
    </source>
</evidence>
<feature type="region of interest" description="Disordered" evidence="7">
    <location>
        <begin position="656"/>
        <end position="683"/>
    </location>
</feature>
<dbReference type="InterPro" id="IPR001757">
    <property type="entry name" value="P_typ_ATPase"/>
</dbReference>
<feature type="region of interest" description="Disordered" evidence="7">
    <location>
        <begin position="1687"/>
        <end position="1706"/>
    </location>
</feature>
<feature type="compositionally biased region" description="Polar residues" evidence="7">
    <location>
        <begin position="45"/>
        <end position="54"/>
    </location>
</feature>
<feature type="transmembrane region" description="Helical" evidence="8">
    <location>
        <begin position="1619"/>
        <end position="1638"/>
    </location>
</feature>
<feature type="region of interest" description="Disordered" evidence="7">
    <location>
        <begin position="1776"/>
        <end position="1861"/>
    </location>
</feature>
<dbReference type="PROSITE" id="PS00154">
    <property type="entry name" value="ATPASE_E1_E2"/>
    <property type="match status" value="1"/>
</dbReference>
<keyword evidence="6 8" id="KW-0472">Membrane</keyword>